<evidence type="ECO:0000256" key="2">
    <source>
        <dbReference type="SAM" id="Phobius"/>
    </source>
</evidence>
<keyword evidence="2" id="KW-1133">Transmembrane helix</keyword>
<sequence>MHGGNHALLDAKAPRKTEDSAMADTTVADSKGSTFYTWSSWDTPSAAPLAVFDASANITQTSDAWTTALPASFVLYVPYSPTRTSVADITAATLLTGLNRAIDPSWTMPSQGTLSYPIWAGLTTPVYIITVSAPELTSGSQLFIPVIAIVPETIDIGALASGMSSYSPGKTSSVISSTKVTSSTSSQASSASGGSSRATTVAPLTSASGVGSSTSAPMASSSPASPTTSSGNQKPHHLTGAAVAGGTIGGFMGGLLLGAMIICLYFSGIRTRRRKSQSQTDSMIALRDQPYSPVTIREEKQSNVVQSTDMTSWQKHLPRERSDDSVARSFRSIFENVRSHIEGYYEAGPVTSSKEDVASLQRLILLNQAQPSILEASDITSLLEGVLIRWLIERISLHSDVEESLLPSEYTIIPKQNQWHMENQGKAPVLQAESSPGFRQAFSQWRLLTSFLYTGTPEKQGVQSSSDGRIDQAIKLFALAYSPWKLRGKNHANRDASLRSIMKQTSTAGRELFAQRSTYAFDWRAPDSDRGSCVVVMPAFVRRLDEHAELSPEVLIEAKVAPLTRAQQ</sequence>
<name>A0AAN7TTJ6_9PEZI</name>
<feature type="region of interest" description="Disordered" evidence="1">
    <location>
        <begin position="178"/>
        <end position="238"/>
    </location>
</feature>
<gene>
    <name evidence="3" type="ORF">LTR62_000843</name>
</gene>
<keyword evidence="2" id="KW-0812">Transmembrane</keyword>
<proteinExistence type="predicted"/>
<comment type="caution">
    <text evidence="3">The sequence shown here is derived from an EMBL/GenBank/DDBJ whole genome shotgun (WGS) entry which is preliminary data.</text>
</comment>
<protein>
    <submittedName>
        <fullName evidence="3">Uncharacterized protein</fullName>
    </submittedName>
</protein>
<dbReference type="EMBL" id="JAVRRL010000011">
    <property type="protein sequence ID" value="KAK5115754.1"/>
    <property type="molecule type" value="Genomic_DNA"/>
</dbReference>
<feature type="transmembrane region" description="Helical" evidence="2">
    <location>
        <begin position="242"/>
        <end position="266"/>
    </location>
</feature>
<organism evidence="3 4">
    <name type="scientific">Meristemomyces frigidus</name>
    <dbReference type="NCBI Taxonomy" id="1508187"/>
    <lineage>
        <taxon>Eukaryota</taxon>
        <taxon>Fungi</taxon>
        <taxon>Dikarya</taxon>
        <taxon>Ascomycota</taxon>
        <taxon>Pezizomycotina</taxon>
        <taxon>Dothideomycetes</taxon>
        <taxon>Dothideomycetidae</taxon>
        <taxon>Mycosphaerellales</taxon>
        <taxon>Teratosphaeriaceae</taxon>
        <taxon>Meristemomyces</taxon>
    </lineage>
</organism>
<evidence type="ECO:0000313" key="4">
    <source>
        <dbReference type="Proteomes" id="UP001310890"/>
    </source>
</evidence>
<feature type="region of interest" description="Disordered" evidence="1">
    <location>
        <begin position="1"/>
        <end position="25"/>
    </location>
</feature>
<reference evidence="3" key="1">
    <citation type="submission" date="2023-08" db="EMBL/GenBank/DDBJ databases">
        <title>Black Yeasts Isolated from many extreme environments.</title>
        <authorList>
            <person name="Coleine C."/>
            <person name="Stajich J.E."/>
            <person name="Selbmann L."/>
        </authorList>
    </citation>
    <scope>NUCLEOTIDE SEQUENCE</scope>
    <source>
        <strain evidence="3">CCFEE 5401</strain>
    </source>
</reference>
<evidence type="ECO:0000313" key="3">
    <source>
        <dbReference type="EMBL" id="KAK5115754.1"/>
    </source>
</evidence>
<evidence type="ECO:0000256" key="1">
    <source>
        <dbReference type="SAM" id="MobiDB-lite"/>
    </source>
</evidence>
<dbReference type="Proteomes" id="UP001310890">
    <property type="component" value="Unassembled WGS sequence"/>
</dbReference>
<keyword evidence="2" id="KW-0472">Membrane</keyword>
<dbReference type="AlphaFoldDB" id="A0AAN7TTJ6"/>
<accession>A0AAN7TTJ6</accession>
<feature type="compositionally biased region" description="Low complexity" evidence="1">
    <location>
        <begin position="178"/>
        <end position="230"/>
    </location>
</feature>